<reference evidence="2 3" key="1">
    <citation type="submission" date="2021-06" db="EMBL/GenBank/DDBJ databases">
        <title>Chromosome-level genome assembly of the red-tail catfish (Hemibagrus wyckioides).</title>
        <authorList>
            <person name="Shao F."/>
        </authorList>
    </citation>
    <scope>NUCLEOTIDE SEQUENCE [LARGE SCALE GENOMIC DNA]</scope>
    <source>
        <strain evidence="2">EC202008001</strain>
        <tissue evidence="2">Blood</tissue>
    </source>
</reference>
<sequence>MPNHTEPMRSTGNECPLRSTNTAYAFSYAFIAARLDTIAPAAPGSQPHSVHTTANNNTAGAPRTTPTSTTESAVQQSQGTVPMGQSETLLQSPYGRRSASQMRQTLHRGPSTASLTFSSLP</sequence>
<feature type="compositionally biased region" description="Polar residues" evidence="1">
    <location>
        <begin position="46"/>
        <end position="91"/>
    </location>
</feature>
<comment type="caution">
    <text evidence="2">The sequence shown here is derived from an EMBL/GenBank/DDBJ whole genome shotgun (WGS) entry which is preliminary data.</text>
</comment>
<feature type="compositionally biased region" description="Polar residues" evidence="1">
    <location>
        <begin position="111"/>
        <end position="121"/>
    </location>
</feature>
<evidence type="ECO:0000313" key="3">
    <source>
        <dbReference type="Proteomes" id="UP000824219"/>
    </source>
</evidence>
<protein>
    <submittedName>
        <fullName evidence="2">Uncharacterized protein</fullName>
    </submittedName>
</protein>
<gene>
    <name evidence="2" type="ORF">KOW79_006851</name>
</gene>
<dbReference type="EMBL" id="JAHKSW010000007">
    <property type="protein sequence ID" value="KAG7330629.1"/>
    <property type="molecule type" value="Genomic_DNA"/>
</dbReference>
<organism evidence="2 3">
    <name type="scientific">Hemibagrus wyckioides</name>
    <dbReference type="NCBI Taxonomy" id="337641"/>
    <lineage>
        <taxon>Eukaryota</taxon>
        <taxon>Metazoa</taxon>
        <taxon>Chordata</taxon>
        <taxon>Craniata</taxon>
        <taxon>Vertebrata</taxon>
        <taxon>Euteleostomi</taxon>
        <taxon>Actinopterygii</taxon>
        <taxon>Neopterygii</taxon>
        <taxon>Teleostei</taxon>
        <taxon>Ostariophysi</taxon>
        <taxon>Siluriformes</taxon>
        <taxon>Bagridae</taxon>
        <taxon>Hemibagrus</taxon>
    </lineage>
</organism>
<evidence type="ECO:0000256" key="1">
    <source>
        <dbReference type="SAM" id="MobiDB-lite"/>
    </source>
</evidence>
<keyword evidence="3" id="KW-1185">Reference proteome</keyword>
<feature type="region of interest" description="Disordered" evidence="1">
    <location>
        <begin position="40"/>
        <end position="121"/>
    </location>
</feature>
<name>A0A9D3NYS8_9TELE</name>
<proteinExistence type="predicted"/>
<dbReference type="AlphaFoldDB" id="A0A9D3NYS8"/>
<accession>A0A9D3NYS8</accession>
<dbReference type="Proteomes" id="UP000824219">
    <property type="component" value="Linkage Group LG07"/>
</dbReference>
<evidence type="ECO:0000313" key="2">
    <source>
        <dbReference type="EMBL" id="KAG7330629.1"/>
    </source>
</evidence>